<name>A0A7X0H4Z5_9BACT</name>
<proteinExistence type="predicted"/>
<protein>
    <submittedName>
        <fullName evidence="1">Uncharacterized protein</fullName>
    </submittedName>
</protein>
<keyword evidence="2" id="KW-1185">Reference proteome</keyword>
<gene>
    <name evidence="1" type="ORF">HNQ40_001189</name>
</gene>
<reference evidence="1 2" key="1">
    <citation type="submission" date="2020-08" db="EMBL/GenBank/DDBJ databases">
        <title>Genomic Encyclopedia of Type Strains, Phase IV (KMG-IV): sequencing the most valuable type-strain genomes for metagenomic binning, comparative biology and taxonomic classification.</title>
        <authorList>
            <person name="Goeker M."/>
        </authorList>
    </citation>
    <scope>NUCLEOTIDE SEQUENCE [LARGE SCALE GENOMIC DNA]</scope>
    <source>
        <strain evidence="1 2">DSM 103725</strain>
    </source>
</reference>
<dbReference type="RefSeq" id="WP_184676965.1">
    <property type="nucleotide sequence ID" value="NZ_JACHGY010000001.1"/>
</dbReference>
<dbReference type="Proteomes" id="UP000541810">
    <property type="component" value="Unassembled WGS sequence"/>
</dbReference>
<evidence type="ECO:0000313" key="1">
    <source>
        <dbReference type="EMBL" id="MBB6429383.1"/>
    </source>
</evidence>
<comment type="caution">
    <text evidence="1">The sequence shown here is derived from an EMBL/GenBank/DDBJ whole genome shotgun (WGS) entry which is preliminary data.</text>
</comment>
<accession>A0A7X0H4Z5</accession>
<dbReference type="AlphaFoldDB" id="A0A7X0H4Z5"/>
<sequence length="271" mass="29693">MSRGHEGWDDTFDRQFDDRAVWFYLTKERGKHLAAARLIFRKAGEHSGPLPSDLGDLSRFLPPDDGTVAMSQTGSTINTATLPGSASPEALLARSAKVSPGGGAVAVETEAATAQPATQPLIAPGAICEASGMSFKSRRHLALLLPIYMRWMQQRQLGAIYSLYDADNQFVNWLQCKVLLFRHVRGATVAFEGFRYKGGDPVTWQATVLDPLLRTQSLANAQRNRREEWDGNAPKVEVIDRVPQTFLLPEAVPQPAVLKQPEPADATALIS</sequence>
<organism evidence="1 2">
    <name type="scientific">Algisphaera agarilytica</name>
    <dbReference type="NCBI Taxonomy" id="1385975"/>
    <lineage>
        <taxon>Bacteria</taxon>
        <taxon>Pseudomonadati</taxon>
        <taxon>Planctomycetota</taxon>
        <taxon>Phycisphaerae</taxon>
        <taxon>Phycisphaerales</taxon>
        <taxon>Phycisphaeraceae</taxon>
        <taxon>Algisphaera</taxon>
    </lineage>
</organism>
<dbReference type="EMBL" id="JACHGY010000001">
    <property type="protein sequence ID" value="MBB6429383.1"/>
    <property type="molecule type" value="Genomic_DNA"/>
</dbReference>
<evidence type="ECO:0000313" key="2">
    <source>
        <dbReference type="Proteomes" id="UP000541810"/>
    </source>
</evidence>